<gene>
    <name evidence="5" type="ORF">EcWSU1_02255</name>
</gene>
<dbReference type="EMBL" id="CP002886">
    <property type="protein sequence ID" value="AEW73690.1"/>
    <property type="molecule type" value="Genomic_DNA"/>
</dbReference>
<dbReference type="HOGENOM" id="CLU_037707_0_0_6"/>
<comment type="similarity">
    <text evidence="1">Belongs to the myoviridae tail sheath protein family.</text>
</comment>
<dbReference type="PANTHER" id="PTHR35861:SF1">
    <property type="entry name" value="PHAGE TAIL SHEATH PROTEIN"/>
    <property type="match status" value="1"/>
</dbReference>
<organism evidence="5 6">
    <name type="scientific">Enterobacter ludwigii</name>
    <dbReference type="NCBI Taxonomy" id="299767"/>
    <lineage>
        <taxon>Bacteria</taxon>
        <taxon>Pseudomonadati</taxon>
        <taxon>Pseudomonadota</taxon>
        <taxon>Gammaproteobacteria</taxon>
        <taxon>Enterobacterales</taxon>
        <taxon>Enterobacteriaceae</taxon>
        <taxon>Enterobacter</taxon>
        <taxon>Enterobacter cloacae complex</taxon>
    </lineage>
</organism>
<dbReference type="PANTHER" id="PTHR35861">
    <property type="match status" value="1"/>
</dbReference>
<sequence>MTADCPLCCTPPNGITFRRPSAQPKIVAPLKHGVKRMSDYHHGVEVIEINDGTRTISTVSTAIIGMVCTASDADDSTFPLNEPVLITSVQNAIGKAGKLGTLSKSLQAIADQCKPVVVVVRVAEGTEDPEDPEAAQKETISNIIGTTDENGKYTGLKALLAAKTITGVKPRILGVPGLDSQEVATALAATCQSLRAFGYISAWGCKTISDAIKYRENFSQRELMVIHPDFLAWDTTANETDIAWATARALGLRAKIDQETGWHKTLSNVGVNGVTGVSASVSWDLQEKATDANLLNQAGVTTLIRNDGFKFWGNRTCSDDPLFLFENYTRTAQVLADTMAEAHAWAIDKPVTATLIRDIVAGINAKFRELKNNGYIVDGSCWYDPESNSVETLKVGKLYIDYDYTPVPPLENLTLRQRITDTYLANLSDSVNS</sequence>
<dbReference type="Pfam" id="PF22671">
    <property type="entry name" value="Gp18_domIII_N"/>
    <property type="match status" value="1"/>
</dbReference>
<protein>
    <submittedName>
        <fullName evidence="5">Tail Sheath Protein</fullName>
    </submittedName>
</protein>
<proteinExistence type="inferred from homology"/>
<dbReference type="Proteomes" id="UP000007838">
    <property type="component" value="Chromosome"/>
</dbReference>
<dbReference type="Pfam" id="PF04984">
    <property type="entry name" value="Phage_sheath_1"/>
    <property type="match status" value="1"/>
</dbReference>
<dbReference type="InterPro" id="IPR052042">
    <property type="entry name" value="Tail_sheath_structural"/>
</dbReference>
<reference evidence="5 6" key="1">
    <citation type="journal article" date="2011" name="Stand. Genomic Sci.">
        <title>Complete genome of the onion pathogen Enterobacter cloacae EcWSU1.</title>
        <authorList>
            <person name="Humann J.L."/>
            <person name="Wildung M."/>
            <person name="Cheng C.H."/>
            <person name="Lee T."/>
            <person name="Stewart J.E."/>
            <person name="Drew J.C."/>
            <person name="Triplett E.W."/>
            <person name="Main D."/>
            <person name="Schroeder B.K."/>
        </authorList>
    </citation>
    <scope>NUCLEOTIDE SEQUENCE [LARGE SCALE GENOMIC DNA]</scope>
    <source>
        <strain evidence="5 6">EcWSU1</strain>
    </source>
</reference>
<feature type="domain" description="Tail sheath protein Gp18-like" evidence="4">
    <location>
        <begin position="62"/>
        <end position="122"/>
    </location>
</feature>
<evidence type="ECO:0000256" key="1">
    <source>
        <dbReference type="ARBA" id="ARBA00008005"/>
    </source>
</evidence>
<dbReference type="AlphaFoldDB" id="G8LQ42"/>
<dbReference type="InterPro" id="IPR035089">
    <property type="entry name" value="Phage_sheath_subtilisin"/>
</dbReference>
<feature type="domain" description="Tail sheath protein C-terminal" evidence="3">
    <location>
        <begin position="318"/>
        <end position="420"/>
    </location>
</feature>
<evidence type="ECO:0000259" key="4">
    <source>
        <dbReference type="Pfam" id="PF22671"/>
    </source>
</evidence>
<evidence type="ECO:0000313" key="6">
    <source>
        <dbReference type="Proteomes" id="UP000007838"/>
    </source>
</evidence>
<evidence type="ECO:0000313" key="5">
    <source>
        <dbReference type="EMBL" id="AEW73690.1"/>
    </source>
</evidence>
<name>G8LQ42_9ENTR</name>
<feature type="domain" description="Tail sheath protein subtilisin-like" evidence="2">
    <location>
        <begin position="151"/>
        <end position="317"/>
    </location>
</feature>
<dbReference type="Pfam" id="PF17482">
    <property type="entry name" value="Phage_sheath_1C"/>
    <property type="match status" value="1"/>
</dbReference>
<evidence type="ECO:0000259" key="2">
    <source>
        <dbReference type="Pfam" id="PF04984"/>
    </source>
</evidence>
<dbReference type="InterPro" id="IPR020287">
    <property type="entry name" value="Tail_sheath_C"/>
</dbReference>
<dbReference type="InterPro" id="IPR054564">
    <property type="entry name" value="Gp18_domIII_N"/>
</dbReference>
<dbReference type="KEGG" id="eec:EcWSU1_02255"/>
<accession>G8LQ42</accession>
<evidence type="ECO:0000259" key="3">
    <source>
        <dbReference type="Pfam" id="PF17482"/>
    </source>
</evidence>
<dbReference type="eggNOG" id="COG3497">
    <property type="taxonomic scope" value="Bacteria"/>
</dbReference>